<dbReference type="Proteomes" id="UP000773462">
    <property type="component" value="Unassembled WGS sequence"/>
</dbReference>
<accession>A0ABS4NKK7</accession>
<gene>
    <name evidence="1" type="ORF">J2Z70_000709</name>
</gene>
<dbReference type="RefSeq" id="WP_209869433.1">
    <property type="nucleotide sequence ID" value="NZ_JAGGLV010000002.1"/>
</dbReference>
<proteinExistence type="predicted"/>
<name>A0ABS4NKK7_9BACL</name>
<keyword evidence="2" id="KW-1185">Reference proteome</keyword>
<organism evidence="1 2">
    <name type="scientific">Paenibacillus silagei</name>
    <dbReference type="NCBI Taxonomy" id="1670801"/>
    <lineage>
        <taxon>Bacteria</taxon>
        <taxon>Bacillati</taxon>
        <taxon>Bacillota</taxon>
        <taxon>Bacilli</taxon>
        <taxon>Bacillales</taxon>
        <taxon>Paenibacillaceae</taxon>
        <taxon>Paenibacillus</taxon>
    </lineage>
</organism>
<reference evidence="1 2" key="1">
    <citation type="submission" date="2021-03" db="EMBL/GenBank/DDBJ databases">
        <title>Genomic Encyclopedia of Type Strains, Phase IV (KMG-IV): sequencing the most valuable type-strain genomes for metagenomic binning, comparative biology and taxonomic classification.</title>
        <authorList>
            <person name="Goeker M."/>
        </authorList>
    </citation>
    <scope>NUCLEOTIDE SEQUENCE [LARGE SCALE GENOMIC DNA]</scope>
    <source>
        <strain evidence="1 2">DSM 101953</strain>
    </source>
</reference>
<sequence>MNEGDVMADDRRVKLEGLIKNNKIKQAKVQLVRDMKKYHDIDFPEQDFVDYQQSEEVRRKVYERIRADKVQILKFPYDQEVLPSKSDFIFNYFMKYEDTTILFYPSIFTVGSNLRTGDQLYLNFPLAVAVPLRDCREMIMKLMSEMHNDLIVVSEELGFGFVLSEDEYSDVTIEYWEKS</sequence>
<evidence type="ECO:0000313" key="2">
    <source>
        <dbReference type="Proteomes" id="UP000773462"/>
    </source>
</evidence>
<dbReference type="EMBL" id="JAGGLV010000002">
    <property type="protein sequence ID" value="MBP2110569.1"/>
    <property type="molecule type" value="Genomic_DNA"/>
</dbReference>
<protein>
    <submittedName>
        <fullName evidence="1">Uncharacterized protein</fullName>
    </submittedName>
</protein>
<evidence type="ECO:0000313" key="1">
    <source>
        <dbReference type="EMBL" id="MBP2110569.1"/>
    </source>
</evidence>
<comment type="caution">
    <text evidence="1">The sequence shown here is derived from an EMBL/GenBank/DDBJ whole genome shotgun (WGS) entry which is preliminary data.</text>
</comment>